<protein>
    <submittedName>
        <fullName evidence="1">Uncharacterized protein</fullName>
    </submittedName>
</protein>
<name>A0A2P5HSH7_DIAHE</name>
<proteinExistence type="predicted"/>
<keyword evidence="2" id="KW-1185">Reference proteome</keyword>
<gene>
    <name evidence="1" type="ORF">DHEL01_v208398</name>
</gene>
<sequence length="85" mass="9505">MSWDSLLPAIMDAFKIDPSSRNTYVAVVSPVTCLNRLREAERKAADFGWPYNAINLGSLAMEFVDFYSKSPWEAAAQKARNCGSR</sequence>
<reference evidence="1" key="1">
    <citation type="submission" date="2017-09" db="EMBL/GenBank/DDBJ databases">
        <title>Polyketide synthases of a Diaporthe helianthi virulent isolate.</title>
        <authorList>
            <person name="Baroncelli R."/>
        </authorList>
    </citation>
    <scope>NUCLEOTIDE SEQUENCE [LARGE SCALE GENOMIC DNA]</scope>
    <source>
        <strain evidence="1">7/96</strain>
    </source>
</reference>
<dbReference type="EMBL" id="MAVT02000842">
    <property type="protein sequence ID" value="POS73206.1"/>
    <property type="molecule type" value="Genomic_DNA"/>
</dbReference>
<accession>A0A2P5HSH7</accession>
<dbReference type="Proteomes" id="UP000094444">
    <property type="component" value="Unassembled WGS sequence"/>
</dbReference>
<evidence type="ECO:0000313" key="2">
    <source>
        <dbReference type="Proteomes" id="UP000094444"/>
    </source>
</evidence>
<organism evidence="1 2">
    <name type="scientific">Diaporthe helianthi</name>
    <dbReference type="NCBI Taxonomy" id="158607"/>
    <lineage>
        <taxon>Eukaryota</taxon>
        <taxon>Fungi</taxon>
        <taxon>Dikarya</taxon>
        <taxon>Ascomycota</taxon>
        <taxon>Pezizomycotina</taxon>
        <taxon>Sordariomycetes</taxon>
        <taxon>Sordariomycetidae</taxon>
        <taxon>Diaporthales</taxon>
        <taxon>Diaporthaceae</taxon>
        <taxon>Diaporthe</taxon>
    </lineage>
</organism>
<evidence type="ECO:0000313" key="1">
    <source>
        <dbReference type="EMBL" id="POS73206.1"/>
    </source>
</evidence>
<comment type="caution">
    <text evidence="1">The sequence shown here is derived from an EMBL/GenBank/DDBJ whole genome shotgun (WGS) entry which is preliminary data.</text>
</comment>
<dbReference type="InParanoid" id="A0A2P5HSH7"/>
<dbReference type="AlphaFoldDB" id="A0A2P5HSH7"/>